<dbReference type="AlphaFoldDB" id="A0A1Y1VH01"/>
<feature type="compositionally biased region" description="Acidic residues" evidence="7">
    <location>
        <begin position="148"/>
        <end position="168"/>
    </location>
</feature>
<evidence type="ECO:0000313" key="9">
    <source>
        <dbReference type="EMBL" id="ORX55420.1"/>
    </source>
</evidence>
<name>A0A1Y1VH01_9FUNG</name>
<evidence type="ECO:0000256" key="7">
    <source>
        <dbReference type="SAM" id="MobiDB-lite"/>
    </source>
</evidence>
<evidence type="ECO:0000256" key="3">
    <source>
        <dbReference type="ARBA" id="ARBA00022884"/>
    </source>
</evidence>
<dbReference type="SUPFAM" id="SSF109905">
    <property type="entry name" value="Surp module (SWAP domain)"/>
    <property type="match status" value="2"/>
</dbReference>
<dbReference type="EMBL" id="MCFH01000009">
    <property type="protein sequence ID" value="ORX55420.1"/>
    <property type="molecule type" value="Genomic_DNA"/>
</dbReference>
<dbReference type="GO" id="GO:0000395">
    <property type="term" value="P:mRNA 5'-splice site recognition"/>
    <property type="evidence" value="ECO:0007669"/>
    <property type="project" value="TreeGrafter"/>
</dbReference>
<keyword evidence="4" id="KW-0805">Transcription regulation</keyword>
<feature type="compositionally biased region" description="Basic and acidic residues" evidence="7">
    <location>
        <begin position="266"/>
        <end position="276"/>
    </location>
</feature>
<dbReference type="PANTHER" id="PTHR13161:SF15">
    <property type="entry name" value="SPLICING FACTOR, SUPPRESSOR OF WHITE-APRICOT HOMOLOG"/>
    <property type="match status" value="1"/>
</dbReference>
<dbReference type="Proteomes" id="UP000193719">
    <property type="component" value="Unassembled WGS sequence"/>
</dbReference>
<dbReference type="Gene3D" id="1.10.10.790">
    <property type="entry name" value="Surp module"/>
    <property type="match status" value="2"/>
</dbReference>
<dbReference type="InterPro" id="IPR000061">
    <property type="entry name" value="Surp"/>
</dbReference>
<dbReference type="Pfam" id="PF01805">
    <property type="entry name" value="Surp"/>
    <property type="match status" value="2"/>
</dbReference>
<organism evidence="9 10">
    <name type="scientific">Piromyces finnis</name>
    <dbReference type="NCBI Taxonomy" id="1754191"/>
    <lineage>
        <taxon>Eukaryota</taxon>
        <taxon>Fungi</taxon>
        <taxon>Fungi incertae sedis</taxon>
        <taxon>Chytridiomycota</taxon>
        <taxon>Chytridiomycota incertae sedis</taxon>
        <taxon>Neocallimastigomycetes</taxon>
        <taxon>Neocallimastigales</taxon>
        <taxon>Neocallimastigaceae</taxon>
        <taxon>Piromyces</taxon>
    </lineage>
</organism>
<keyword evidence="6" id="KW-0508">mRNA splicing</keyword>
<evidence type="ECO:0000256" key="6">
    <source>
        <dbReference type="ARBA" id="ARBA00023187"/>
    </source>
</evidence>
<dbReference type="InterPro" id="IPR040397">
    <property type="entry name" value="SWAP"/>
</dbReference>
<evidence type="ECO:0000256" key="4">
    <source>
        <dbReference type="ARBA" id="ARBA00023015"/>
    </source>
</evidence>
<protein>
    <recommendedName>
        <fullName evidence="8">SURP motif domain-containing protein</fullName>
    </recommendedName>
</protein>
<dbReference type="Pfam" id="PF09750">
    <property type="entry name" value="DRY_EERY"/>
    <property type="match status" value="1"/>
</dbReference>
<evidence type="ECO:0000256" key="5">
    <source>
        <dbReference type="ARBA" id="ARBA00023163"/>
    </source>
</evidence>
<keyword evidence="1" id="KW-0507">mRNA processing</keyword>
<dbReference type="PROSITE" id="PS50128">
    <property type="entry name" value="SURP"/>
    <property type="match status" value="2"/>
</dbReference>
<evidence type="ECO:0000256" key="1">
    <source>
        <dbReference type="ARBA" id="ARBA00022664"/>
    </source>
</evidence>
<keyword evidence="2" id="KW-0677">Repeat</keyword>
<feature type="region of interest" description="Disordered" evidence="7">
    <location>
        <begin position="144"/>
        <end position="169"/>
    </location>
</feature>
<dbReference type="InterPro" id="IPR035967">
    <property type="entry name" value="SWAP/Surp_sf"/>
</dbReference>
<proteinExistence type="predicted"/>
<keyword evidence="10" id="KW-1185">Reference proteome</keyword>
<dbReference type="PANTHER" id="PTHR13161">
    <property type="entry name" value="SPLICING FACTOR SUPPRESSOR OF WHITE APRICOT"/>
    <property type="match status" value="1"/>
</dbReference>
<dbReference type="SMART" id="SM01141">
    <property type="entry name" value="DRY_EERY"/>
    <property type="match status" value="1"/>
</dbReference>
<reference evidence="9 10" key="2">
    <citation type="submission" date="2016-08" db="EMBL/GenBank/DDBJ databases">
        <title>Pervasive Adenine N6-methylation of Active Genes in Fungi.</title>
        <authorList>
            <consortium name="DOE Joint Genome Institute"/>
            <person name="Mondo S.J."/>
            <person name="Dannebaum R.O."/>
            <person name="Kuo R.C."/>
            <person name="Labutti K."/>
            <person name="Haridas S."/>
            <person name="Kuo A."/>
            <person name="Salamov A."/>
            <person name="Ahrendt S.R."/>
            <person name="Lipzen A."/>
            <person name="Sullivan W."/>
            <person name="Andreopoulos W.B."/>
            <person name="Clum A."/>
            <person name="Lindquist E."/>
            <person name="Daum C."/>
            <person name="Ramamoorthy G.K."/>
            <person name="Gryganskyi A."/>
            <person name="Culley D."/>
            <person name="Magnuson J.K."/>
            <person name="James T.Y."/>
            <person name="O'Malley M.A."/>
            <person name="Stajich J.E."/>
            <person name="Spatafora J.W."/>
            <person name="Visel A."/>
            <person name="Grigoriev I.V."/>
        </authorList>
    </citation>
    <scope>NUCLEOTIDE SEQUENCE [LARGE SCALE GENOMIC DNA]</scope>
    <source>
        <strain evidence="10">finn</strain>
    </source>
</reference>
<sequence>MFFSEELTNSHNNNNQNGNNKHIKNNKNKEYKNELLIFGYSCNIFRDDKTAERLEKYNGDLLIPWHDDEDYSLYLDRYDVRNLIEDKNSLEKMEHYKNELNNDEIIYDEERYMDLDSEEEKLNEMSEDEREIYLEIKREKKIKKEMEKEEENEEVNTDESTDIEEPDTEQQKKIIEKTAKFITESSNSQIEIIIQAKQSSNPLFNFLNKNDILYPYYQRTCLLMKMGIYSYSEDKTTNNDKKNNNIRNDINNNSMDTKSSNNSSIDENKSKDDKNQYHSKNSNNDTNRENLEYSELEKRIPENTKLIIEKMADYIARNGNEFETLVRQKNIGNEKFSFMQPWNEFYNYYKYKIDKCLMLNKINRSENSNDKNDDNNNNIKNEALYKNNNYNEDKSILEEKLSCISDESKSTKNNEDIKAKRLLKMKEILAKKKLKKN</sequence>
<feature type="compositionally biased region" description="Basic and acidic residues" evidence="7">
    <location>
        <begin position="286"/>
        <end position="296"/>
    </location>
</feature>
<feature type="compositionally biased region" description="Low complexity" evidence="7">
    <location>
        <begin position="9"/>
        <end position="20"/>
    </location>
</feature>
<dbReference type="SMART" id="SM00648">
    <property type="entry name" value="SWAP"/>
    <property type="match status" value="2"/>
</dbReference>
<keyword evidence="5" id="KW-0804">Transcription</keyword>
<accession>A0A1Y1VH01</accession>
<comment type="caution">
    <text evidence="9">The sequence shown here is derived from an EMBL/GenBank/DDBJ whole genome shotgun (WGS) entry which is preliminary data.</text>
</comment>
<dbReference type="GO" id="GO:0003723">
    <property type="term" value="F:RNA binding"/>
    <property type="evidence" value="ECO:0007669"/>
    <property type="project" value="UniProtKB-KW"/>
</dbReference>
<keyword evidence="3" id="KW-0694">RNA-binding</keyword>
<evidence type="ECO:0000313" key="10">
    <source>
        <dbReference type="Proteomes" id="UP000193719"/>
    </source>
</evidence>
<gene>
    <name evidence="9" type="ORF">BCR36DRAFT_581440</name>
</gene>
<feature type="domain" description="SURP motif" evidence="8">
    <location>
        <begin position="307"/>
        <end position="349"/>
    </location>
</feature>
<feature type="region of interest" description="Disordered" evidence="7">
    <location>
        <begin position="235"/>
        <end position="296"/>
    </location>
</feature>
<feature type="region of interest" description="Disordered" evidence="7">
    <location>
        <begin position="366"/>
        <end position="385"/>
    </location>
</feature>
<feature type="compositionally biased region" description="Polar residues" evidence="7">
    <location>
        <begin position="254"/>
        <end position="265"/>
    </location>
</feature>
<feature type="domain" description="SURP motif" evidence="8">
    <location>
        <begin position="174"/>
        <end position="217"/>
    </location>
</feature>
<evidence type="ECO:0000259" key="8">
    <source>
        <dbReference type="PROSITE" id="PS50128"/>
    </source>
</evidence>
<dbReference type="InterPro" id="IPR019147">
    <property type="entry name" value="SWAP_N_domain"/>
</dbReference>
<dbReference type="OrthoDB" id="447637at2759"/>
<reference evidence="9 10" key="1">
    <citation type="submission" date="2016-08" db="EMBL/GenBank/DDBJ databases">
        <title>Genomes of anaerobic fungi encode conserved fungal cellulosomes for biomass hydrolysis.</title>
        <authorList>
            <consortium name="DOE Joint Genome Institute"/>
            <person name="Haitjema C.H."/>
            <person name="Gilmore S.P."/>
            <person name="Henske J.K."/>
            <person name="Solomon K.V."/>
            <person name="De Groot R."/>
            <person name="Kuo A."/>
            <person name="Mondo S.J."/>
            <person name="Salamov A.A."/>
            <person name="Labutti K."/>
            <person name="Zhao Z."/>
            <person name="Chiniquy J."/>
            <person name="Barry K."/>
            <person name="Brewer H.M."/>
            <person name="Purvine S.O."/>
            <person name="Wright A.T."/>
            <person name="Boxma B."/>
            <person name="Van Alen T."/>
            <person name="Hackstein J.H."/>
            <person name="Baker S.E."/>
            <person name="Grigoriev I.V."/>
            <person name="O'Malley M.A."/>
        </authorList>
    </citation>
    <scope>NUCLEOTIDE SEQUENCE [LARGE SCALE GENOMIC DNA]</scope>
    <source>
        <strain evidence="10">finn</strain>
    </source>
</reference>
<feature type="region of interest" description="Disordered" evidence="7">
    <location>
        <begin position="1"/>
        <end position="26"/>
    </location>
</feature>
<evidence type="ECO:0000256" key="2">
    <source>
        <dbReference type="ARBA" id="ARBA00022737"/>
    </source>
</evidence>